<gene>
    <name evidence="3" type="ORF">ACX05_00345</name>
    <name evidence="6" type="ORF">AKG60_06230</name>
    <name evidence="7" type="ORF">CA163_07955</name>
    <name evidence="8" type="ORF">EHC69_00435</name>
    <name evidence="9" type="ORF">FVP01_19105</name>
    <name evidence="5" type="ORF">HKB21_25105</name>
    <name evidence="2" type="ORF">I7278_13785</name>
    <name evidence="4" type="ORF">IB292_05025</name>
    <name evidence="10" type="ORF">O1Q84_00390</name>
</gene>
<dbReference type="Proteomes" id="UP000464718">
    <property type="component" value="Chromosome i"/>
</dbReference>
<evidence type="ECO:0000313" key="12">
    <source>
        <dbReference type="Proteomes" id="UP000191946"/>
    </source>
</evidence>
<keyword evidence="1" id="KW-0732">Signal</keyword>
<dbReference type="Proteomes" id="UP000856022">
    <property type="component" value="Unassembled WGS sequence"/>
</dbReference>
<evidence type="ECO:0000313" key="2">
    <source>
        <dbReference type="EMBL" id="HAS6677886.1"/>
    </source>
</evidence>
<feature type="signal peptide" evidence="1">
    <location>
        <begin position="1"/>
        <end position="21"/>
    </location>
</feature>
<evidence type="ECO:0008006" key="17">
    <source>
        <dbReference type="Google" id="ProtNLM"/>
    </source>
</evidence>
<reference evidence="5 16" key="8">
    <citation type="submission" date="2020-04" db="EMBL/GenBank/DDBJ databases">
        <title>Whole-genome sequencing of Vibrio spp. from China reveals different genetic environments of blaCTX-M-14 among diverse lineages.</title>
        <authorList>
            <person name="Zheng Z."/>
            <person name="Ye L."/>
            <person name="Chen S."/>
        </authorList>
    </citation>
    <scope>NUCLEOTIDE SEQUENCE [LARGE SCALE GENOMIC DNA]</scope>
    <source>
        <strain evidence="5 16">Vb0574</strain>
    </source>
</reference>
<dbReference type="RefSeq" id="WP_005466987.1">
    <property type="nucleotide sequence ID" value="NZ_CABMHD010000004.1"/>
</dbReference>
<dbReference type="GeneID" id="1187550"/>
<evidence type="ECO:0000313" key="3">
    <source>
        <dbReference type="EMBL" id="KOY42545.1"/>
    </source>
</evidence>
<protein>
    <recommendedName>
        <fullName evidence="17">YtxH domain-containing protein</fullName>
    </recommendedName>
</protein>
<dbReference type="EMBL" id="JABCLD010002028">
    <property type="protein sequence ID" value="NMU28897.1"/>
    <property type="molecule type" value="Genomic_DNA"/>
</dbReference>
<dbReference type="EMBL" id="LIRS01000005">
    <property type="protein sequence ID" value="KOY42545.1"/>
    <property type="molecule type" value="Genomic_DNA"/>
</dbReference>
<evidence type="ECO:0000256" key="1">
    <source>
        <dbReference type="SAM" id="SignalP"/>
    </source>
</evidence>
<dbReference type="Proteomes" id="UP000191946">
    <property type="component" value="Unassembled WGS sequence"/>
</dbReference>
<reference evidence="8 15" key="5">
    <citation type="submission" date="2018-12" db="EMBL/GenBank/DDBJ databases">
        <title>Genomic insights into the evolutionary origins and pathogenicity of five Vibrio parahaemolyticus strains isolated from the shrimp with acute hepatopancreatic necrosis disease (AHPND).</title>
        <authorList>
            <person name="Yang Q."/>
            <person name="Dong X."/>
            <person name="Xie G."/>
            <person name="Fu S."/>
            <person name="Zou P."/>
            <person name="Sun J."/>
            <person name="Wang Y."/>
            <person name="Huang J."/>
        </authorList>
    </citation>
    <scope>NUCLEOTIDE SEQUENCE [LARGE SCALE GENOMIC DNA]</scope>
    <source>
        <strain evidence="8 15">20160303005-1</strain>
    </source>
</reference>
<dbReference type="AlphaFoldDB" id="A0A072JNC1"/>
<dbReference type="EMBL" id="JACVHL010000003">
    <property type="protein sequence ID" value="MCC3804400.1"/>
    <property type="molecule type" value="Genomic_DNA"/>
</dbReference>
<dbReference type="Proteomes" id="UP000321504">
    <property type="component" value="Unassembled WGS sequence"/>
</dbReference>
<dbReference type="Proteomes" id="UP000214596">
    <property type="component" value="Unassembled WGS sequence"/>
</dbReference>
<evidence type="ECO:0000313" key="13">
    <source>
        <dbReference type="Proteomes" id="UP000214596"/>
    </source>
</evidence>
<dbReference type="EMBL" id="VRMQ01000005">
    <property type="protein sequence ID" value="TXN14543.1"/>
    <property type="molecule type" value="Genomic_DNA"/>
</dbReference>
<dbReference type="EMBL" id="CP114194">
    <property type="protein sequence ID" value="WAT90323.1"/>
    <property type="molecule type" value="Genomic_DNA"/>
</dbReference>
<dbReference type="Proteomes" id="UP001156560">
    <property type="component" value="Chromosome 1"/>
</dbReference>
<reference evidence="2" key="7">
    <citation type="submission" date="2019-12" db="EMBL/GenBank/DDBJ databases">
        <authorList>
            <consortium name="NCBI Pathogen Detection Project"/>
        </authorList>
    </citation>
    <scope>NUCLEOTIDE SEQUENCE</scope>
    <source>
        <strain evidence="2">1930</strain>
    </source>
</reference>
<accession>A0A072JNC1</accession>
<evidence type="ECO:0000313" key="15">
    <source>
        <dbReference type="Proteomes" id="UP000464718"/>
    </source>
</evidence>
<dbReference type="EMBL" id="LHQV01000010">
    <property type="protein sequence ID" value="OQK01504.1"/>
    <property type="molecule type" value="Genomic_DNA"/>
</dbReference>
<dbReference type="EMBL" id="NIXT01000333">
    <property type="protein sequence ID" value="OXE33355.1"/>
    <property type="molecule type" value="Genomic_DNA"/>
</dbReference>
<dbReference type="STRING" id="670.ACZ92_13715"/>
<proteinExistence type="predicted"/>
<evidence type="ECO:0000313" key="9">
    <source>
        <dbReference type="EMBL" id="TXN14543.1"/>
    </source>
</evidence>
<dbReference type="OrthoDB" id="6106414at2"/>
<evidence type="ECO:0000313" key="8">
    <source>
        <dbReference type="EMBL" id="QHH07925.1"/>
    </source>
</evidence>
<evidence type="ECO:0000313" key="6">
    <source>
        <dbReference type="EMBL" id="OQK01504.1"/>
    </source>
</evidence>
<name>A0A072JNC1_VIBPH</name>
<reference evidence="7 13" key="3">
    <citation type="journal article" date="2017" name="Appl. Environ. Microbiol.">
        <title>Parallel evolution of two clades of a major Atlantic endemic Vibrio parahaemolyticus pathogen lineage by independent acquisition of related pathogenicity islands.</title>
        <authorList>
            <person name="Xu F."/>
            <person name="Gonzalez-Escalona N."/>
            <person name="Drees K.P."/>
            <person name="Sebra R.P."/>
            <person name="Cooper V.S."/>
            <person name="Jones S.H."/>
            <person name="Whistler C.A."/>
        </authorList>
    </citation>
    <scope>NUCLEOTIDE SEQUENCE [LARGE SCALE GENOMIC DNA]</scope>
    <source>
        <strain evidence="7 13">MAVP-3</strain>
    </source>
</reference>
<reference evidence="3 11" key="1">
    <citation type="submission" date="2015-07" db="EMBL/GenBank/DDBJ databases">
        <title>Foodborne Vibrio parahaemolyticus Isolates.</title>
        <authorList>
            <person name="Ronholm J."/>
            <person name="Petronella N."/>
            <person name="Kenwell R."/>
            <person name="Banerjee S."/>
        </authorList>
    </citation>
    <scope>NUCLEOTIDE SEQUENCE [LARGE SCALE GENOMIC DNA]</scope>
    <source>
        <strain evidence="3 11">HS-06-05</strain>
    </source>
</reference>
<dbReference type="PROSITE" id="PS51257">
    <property type="entry name" value="PROKAR_LIPOPROTEIN"/>
    <property type="match status" value="1"/>
</dbReference>
<feature type="chain" id="PRO_5015027921" description="YtxH domain-containing protein" evidence="1">
    <location>
        <begin position="22"/>
        <end position="65"/>
    </location>
</feature>
<evidence type="ECO:0000313" key="5">
    <source>
        <dbReference type="EMBL" id="NMU28897.1"/>
    </source>
</evidence>
<evidence type="ECO:0000313" key="16">
    <source>
        <dbReference type="Proteomes" id="UP000555836"/>
    </source>
</evidence>
<reference evidence="2" key="4">
    <citation type="journal article" date="2018" name="Genome Biol.">
        <title>SKESA: strategic k-mer extension for scrupulous assemblies.</title>
        <authorList>
            <person name="Souvorov A."/>
            <person name="Agarwala R."/>
            <person name="Lipman D.J."/>
        </authorList>
    </citation>
    <scope>NUCLEOTIDE SEQUENCE</scope>
    <source>
        <strain evidence="2">1930</strain>
    </source>
</reference>
<reference evidence="6 12" key="2">
    <citation type="submission" date="2015-08" db="EMBL/GenBank/DDBJ databases">
        <title>Draft Genome Sequences of Vibrio parahaemolyticus Strains.</title>
        <authorList>
            <person name="Gonzalez-Escalona N."/>
            <person name="DePaola A."/>
        </authorList>
    </citation>
    <scope>NUCLEOTIDE SEQUENCE [LARGE SCALE GENOMIC DNA]</scope>
    <source>
        <strain evidence="6 12">CFSAN001621</strain>
    </source>
</reference>
<keyword evidence="12" id="KW-1185">Reference proteome</keyword>
<evidence type="ECO:0000313" key="7">
    <source>
        <dbReference type="EMBL" id="OXE33355.1"/>
    </source>
</evidence>
<reference evidence="9 14" key="6">
    <citation type="submission" date="2019-08" db="EMBL/GenBank/DDBJ databases">
        <title>Emerging of two pre-pandemic pathogenic O4:KUT lineages of Vibrio parahaemolyticus in coastal eastern China.</title>
        <authorList>
            <person name="Yu H."/>
        </authorList>
    </citation>
    <scope>NUCLEOTIDE SEQUENCE [LARGE SCALE GENOMIC DNA]</scope>
    <source>
        <strain evidence="9 14">HZ17-383</strain>
    </source>
</reference>
<sequence>MRVTSFIYRIAAVFGLVFALAACSDEGPMEKAGKKLDETAEEAQNAIEDGCENLKENLNAEDKDC</sequence>
<dbReference type="EMBL" id="CP034298">
    <property type="protein sequence ID" value="QHH07925.1"/>
    <property type="molecule type" value="Genomic_DNA"/>
</dbReference>
<reference evidence="4" key="9">
    <citation type="submission" date="2020-09" db="EMBL/GenBank/DDBJ databases">
        <title>Genome sequence of Vibrio parahaemolyticus isolates.</title>
        <authorList>
            <person name="Hammerl J.A."/>
            <person name="Strauch E."/>
        </authorList>
    </citation>
    <scope>NUCLEOTIDE SEQUENCE</scope>
    <source>
        <strain evidence="4">17-VB00146</strain>
    </source>
</reference>
<dbReference type="EMBL" id="DACQKT010000005">
    <property type="protein sequence ID" value="HAS6677886.1"/>
    <property type="molecule type" value="Genomic_DNA"/>
</dbReference>
<evidence type="ECO:0000313" key="10">
    <source>
        <dbReference type="EMBL" id="WAT90323.1"/>
    </source>
</evidence>
<evidence type="ECO:0000313" key="4">
    <source>
        <dbReference type="EMBL" id="MCC3804400.1"/>
    </source>
</evidence>
<reference evidence="10" key="10">
    <citation type="submission" date="2022-12" db="EMBL/GenBank/DDBJ databases">
        <title>Vibrio parahaemolyticus become highly virulent by producing novel Tc toxins.</title>
        <authorList>
            <person name="Yang F."/>
            <person name="You Y."/>
            <person name="Lai Q."/>
            <person name="Xu L."/>
            <person name="Li F."/>
        </authorList>
    </citation>
    <scope>NUCLEOTIDE SEQUENCE</scope>
    <source>
        <strain evidence="10">Vp-HL-202005</strain>
    </source>
</reference>
<evidence type="ECO:0000313" key="11">
    <source>
        <dbReference type="Proteomes" id="UP000037697"/>
    </source>
</evidence>
<dbReference type="Proteomes" id="UP000037697">
    <property type="component" value="Unassembled WGS sequence"/>
</dbReference>
<evidence type="ECO:0000313" key="14">
    <source>
        <dbReference type="Proteomes" id="UP000321504"/>
    </source>
</evidence>
<organism evidence="7 13">
    <name type="scientific">Vibrio parahaemolyticus</name>
    <dbReference type="NCBI Taxonomy" id="670"/>
    <lineage>
        <taxon>Bacteria</taxon>
        <taxon>Pseudomonadati</taxon>
        <taxon>Pseudomonadota</taxon>
        <taxon>Gammaproteobacteria</taxon>
        <taxon>Vibrionales</taxon>
        <taxon>Vibrionaceae</taxon>
        <taxon>Vibrio</taxon>
    </lineage>
</organism>
<dbReference type="Proteomes" id="UP000726777">
    <property type="component" value="Unassembled WGS sequence"/>
</dbReference>
<dbReference type="Proteomes" id="UP000555836">
    <property type="component" value="Unassembled WGS sequence"/>
</dbReference>